<dbReference type="AlphaFoldDB" id="A0A6G0XHU8"/>
<organism evidence="2 3">
    <name type="scientific">Aphanomyces euteiches</name>
    <dbReference type="NCBI Taxonomy" id="100861"/>
    <lineage>
        <taxon>Eukaryota</taxon>
        <taxon>Sar</taxon>
        <taxon>Stramenopiles</taxon>
        <taxon>Oomycota</taxon>
        <taxon>Saprolegniomycetes</taxon>
        <taxon>Saprolegniales</taxon>
        <taxon>Verrucalvaceae</taxon>
        <taxon>Aphanomyces</taxon>
    </lineage>
</organism>
<dbReference type="GO" id="GO:0035303">
    <property type="term" value="P:regulation of dephosphorylation"/>
    <property type="evidence" value="ECO:0007669"/>
    <property type="project" value="TreeGrafter"/>
</dbReference>
<feature type="compositionally biased region" description="Basic and acidic residues" evidence="1">
    <location>
        <begin position="323"/>
        <end position="337"/>
    </location>
</feature>
<evidence type="ECO:0008006" key="4">
    <source>
        <dbReference type="Google" id="ProtNLM"/>
    </source>
</evidence>
<dbReference type="Proteomes" id="UP000481153">
    <property type="component" value="Unassembled WGS sequence"/>
</dbReference>
<name>A0A6G0XHU8_9STRA</name>
<dbReference type="GO" id="GO:0051721">
    <property type="term" value="F:protein phosphatase 2A binding"/>
    <property type="evidence" value="ECO:0007669"/>
    <property type="project" value="TreeGrafter"/>
</dbReference>
<dbReference type="PANTHER" id="PTHR10933">
    <property type="entry name" value="IMMUNOGLOBULIN-BINDING PROTEIN 1"/>
    <property type="match status" value="1"/>
</dbReference>
<proteinExistence type="predicted"/>
<dbReference type="Pfam" id="PF04177">
    <property type="entry name" value="TAP42"/>
    <property type="match status" value="1"/>
</dbReference>
<gene>
    <name evidence="2" type="ORF">Ae201684_004831</name>
</gene>
<dbReference type="GO" id="GO:0009966">
    <property type="term" value="P:regulation of signal transduction"/>
    <property type="evidence" value="ECO:0007669"/>
    <property type="project" value="InterPro"/>
</dbReference>
<feature type="region of interest" description="Disordered" evidence="1">
    <location>
        <begin position="287"/>
        <end position="349"/>
    </location>
</feature>
<dbReference type="Gene3D" id="1.25.40.540">
    <property type="entry name" value="TAP42-like family"/>
    <property type="match status" value="1"/>
</dbReference>
<evidence type="ECO:0000313" key="3">
    <source>
        <dbReference type="Proteomes" id="UP000481153"/>
    </source>
</evidence>
<dbReference type="InterPro" id="IPR038511">
    <property type="entry name" value="TAP42/TAP46-like_sf"/>
</dbReference>
<dbReference type="VEuPathDB" id="FungiDB:AeMF1_001210"/>
<dbReference type="InterPro" id="IPR007304">
    <property type="entry name" value="TAP46-like"/>
</dbReference>
<dbReference type="GO" id="GO:0005829">
    <property type="term" value="C:cytosol"/>
    <property type="evidence" value="ECO:0007669"/>
    <property type="project" value="TreeGrafter"/>
</dbReference>
<protein>
    <recommendedName>
        <fullName evidence="4">TAP42-like protein</fullName>
    </recommendedName>
</protein>
<dbReference type="PANTHER" id="PTHR10933:SF9">
    <property type="entry name" value="IMMUNOGLOBULIN-BINDING PROTEIN 1"/>
    <property type="match status" value="1"/>
</dbReference>
<dbReference type="EMBL" id="VJMJ01000063">
    <property type="protein sequence ID" value="KAF0739661.1"/>
    <property type="molecule type" value="Genomic_DNA"/>
</dbReference>
<sequence length="349" mass="39980">MGEVQAYIELRLAETLFHDIEKLENDLGSGSLQFQEKLTVAMERLHKLKANPSLSDLFSPNESANELQISQLQYLLLDYYLGILAQKINTIQVQGDRSQFVTARLKNLSYASALFDAFLDRCVDVQLLKRSERAAQLSQLEQGKKETREDKIRKWQLQKEAEKALQDVLYLRSQAKDKDADDYEDLERECLFKLVNVAVLKAMEDQASIASENEMLETMVQMAKLTSNDVLNAAETKPPMQGKGIEVTHINPKMEMKREVIKGQVFQPGHRLPTMSLQEFADRELEDALERQEREKNAPAGPRRIAQLEEDGEEDSLTLVDEATYRDREWDDWKDANPRGIGNKKGSQF</sequence>
<accession>A0A6G0XHU8</accession>
<feature type="compositionally biased region" description="Basic and acidic residues" evidence="1">
    <location>
        <begin position="287"/>
        <end position="297"/>
    </location>
</feature>
<evidence type="ECO:0000256" key="1">
    <source>
        <dbReference type="SAM" id="MobiDB-lite"/>
    </source>
</evidence>
<keyword evidence="3" id="KW-1185">Reference proteome</keyword>
<evidence type="ECO:0000313" key="2">
    <source>
        <dbReference type="EMBL" id="KAF0739661.1"/>
    </source>
</evidence>
<comment type="caution">
    <text evidence="2">The sequence shown here is derived from an EMBL/GenBank/DDBJ whole genome shotgun (WGS) entry which is preliminary data.</text>
</comment>
<reference evidence="2 3" key="1">
    <citation type="submission" date="2019-07" db="EMBL/GenBank/DDBJ databases">
        <title>Genomics analysis of Aphanomyces spp. identifies a new class of oomycete effector associated with host adaptation.</title>
        <authorList>
            <person name="Gaulin E."/>
        </authorList>
    </citation>
    <scope>NUCLEOTIDE SEQUENCE [LARGE SCALE GENOMIC DNA]</scope>
    <source>
        <strain evidence="2 3">ATCC 201684</strain>
    </source>
</reference>